<comment type="cofactor">
    <cofactor evidence="2">
        <name>Mn(2+)</name>
        <dbReference type="ChEBI" id="CHEBI:29035"/>
    </cofactor>
</comment>
<keyword evidence="12" id="KW-0443">Lipid metabolism</keyword>
<evidence type="ECO:0000256" key="6">
    <source>
        <dbReference type="ARBA" id="ARBA00022475"/>
    </source>
</evidence>
<feature type="transmembrane region" description="Helical" evidence="18">
    <location>
        <begin position="148"/>
        <end position="167"/>
    </location>
</feature>
<comment type="caution">
    <text evidence="19">The sequence shown here is derived from an EMBL/GenBank/DDBJ whole genome shotgun (WGS) entry which is preliminary data.</text>
</comment>
<evidence type="ECO:0000256" key="16">
    <source>
        <dbReference type="ARBA" id="ARBA00023264"/>
    </source>
</evidence>
<evidence type="ECO:0000313" key="19">
    <source>
        <dbReference type="EMBL" id="MCZ0857508.1"/>
    </source>
</evidence>
<evidence type="ECO:0000256" key="15">
    <source>
        <dbReference type="ARBA" id="ARBA00023211"/>
    </source>
</evidence>
<keyword evidence="9" id="KW-0808">Transferase</keyword>
<evidence type="ECO:0000256" key="2">
    <source>
        <dbReference type="ARBA" id="ARBA00001936"/>
    </source>
</evidence>
<keyword evidence="10 18" id="KW-0812">Transmembrane</keyword>
<feature type="transmembrane region" description="Helical" evidence="18">
    <location>
        <begin position="73"/>
        <end position="91"/>
    </location>
</feature>
<evidence type="ECO:0000256" key="5">
    <source>
        <dbReference type="ARBA" id="ARBA00015623"/>
    </source>
</evidence>
<gene>
    <name evidence="19" type="ORF">OHJ16_05560</name>
</gene>
<organism evidence="19 20">
    <name type="scientific">Actinomyces israelii</name>
    <dbReference type="NCBI Taxonomy" id="1659"/>
    <lineage>
        <taxon>Bacteria</taxon>
        <taxon>Bacillati</taxon>
        <taxon>Actinomycetota</taxon>
        <taxon>Actinomycetes</taxon>
        <taxon>Actinomycetales</taxon>
        <taxon>Actinomycetaceae</taxon>
        <taxon>Actinomyces</taxon>
    </lineage>
</organism>
<dbReference type="InterPro" id="IPR043130">
    <property type="entry name" value="CDP-OH_PTrfase_TM_dom"/>
</dbReference>
<feature type="transmembrane region" description="Helical" evidence="18">
    <location>
        <begin position="212"/>
        <end position="231"/>
    </location>
</feature>
<dbReference type="Proteomes" id="UP001072034">
    <property type="component" value="Unassembled WGS sequence"/>
</dbReference>
<feature type="transmembrane region" description="Helical" evidence="18">
    <location>
        <begin position="124"/>
        <end position="142"/>
    </location>
</feature>
<evidence type="ECO:0000256" key="14">
    <source>
        <dbReference type="ARBA" id="ARBA00023209"/>
    </source>
</evidence>
<sequence>MSRLFAWGVHAFTMSGLVFASLAVLSIIHDEIGWMWVWLAIALVVDGIDGTFARRARVKEVIPWFDGSVVDIVIDYLTWTFIPAVFMYLRIPMGPKPIAGVLLIVILVSSMFCYANEGEKSNDNYFVGFPAAWNIVAVMLWVLHTPDWLNVAATLVLTVLTLVPTHYVHPVRVRRFRALNIAAVGVWIAATAWLLAMHPVHPLVEAHRGRPLVAVVLSVASGAWLLGVGVLRSVRGEDPRPSQD</sequence>
<feature type="transmembrane region" description="Helical" evidence="18">
    <location>
        <begin position="97"/>
        <end position="115"/>
    </location>
</feature>
<comment type="subcellular location">
    <subcellularLocation>
        <location evidence="3">Cell inner membrane</location>
        <topology evidence="3">Multi-pass membrane protein</topology>
    </subcellularLocation>
</comment>
<dbReference type="InterPro" id="IPR000462">
    <property type="entry name" value="CDP-OH_P_trans"/>
</dbReference>
<name>A0ABT4I8V7_9ACTO</name>
<dbReference type="PIRSF" id="PIRSF000851">
    <property type="entry name" value="PcS"/>
    <property type="match status" value="1"/>
</dbReference>
<feature type="transmembrane region" description="Helical" evidence="18">
    <location>
        <begin position="34"/>
        <end position="52"/>
    </location>
</feature>
<feature type="transmembrane region" description="Helical" evidence="18">
    <location>
        <begin position="7"/>
        <end position="28"/>
    </location>
</feature>
<dbReference type="EC" id="2.7.8.24" evidence="4"/>
<keyword evidence="6" id="KW-1003">Cell membrane</keyword>
<evidence type="ECO:0000256" key="10">
    <source>
        <dbReference type="ARBA" id="ARBA00022692"/>
    </source>
</evidence>
<evidence type="ECO:0000256" key="11">
    <source>
        <dbReference type="ARBA" id="ARBA00022989"/>
    </source>
</evidence>
<evidence type="ECO:0000256" key="3">
    <source>
        <dbReference type="ARBA" id="ARBA00004429"/>
    </source>
</evidence>
<keyword evidence="13 18" id="KW-0472">Membrane</keyword>
<keyword evidence="16" id="KW-1208">Phospholipid metabolism</keyword>
<evidence type="ECO:0000256" key="18">
    <source>
        <dbReference type="SAM" id="Phobius"/>
    </source>
</evidence>
<keyword evidence="14" id="KW-0594">Phospholipid biosynthesis</keyword>
<evidence type="ECO:0000256" key="9">
    <source>
        <dbReference type="ARBA" id="ARBA00022679"/>
    </source>
</evidence>
<evidence type="ECO:0000256" key="12">
    <source>
        <dbReference type="ARBA" id="ARBA00023098"/>
    </source>
</evidence>
<evidence type="ECO:0000256" key="13">
    <source>
        <dbReference type="ARBA" id="ARBA00023136"/>
    </source>
</evidence>
<keyword evidence="8" id="KW-0997">Cell inner membrane</keyword>
<feature type="transmembrane region" description="Helical" evidence="18">
    <location>
        <begin position="179"/>
        <end position="200"/>
    </location>
</feature>
<evidence type="ECO:0000256" key="4">
    <source>
        <dbReference type="ARBA" id="ARBA00013195"/>
    </source>
</evidence>
<keyword evidence="11 18" id="KW-1133">Transmembrane helix</keyword>
<comment type="catalytic activity">
    <reaction evidence="1">
        <text>a CDP-1,2-diacyl-sn-glycerol + choline = a 1,2-diacyl-sn-glycero-3-phosphocholine + CMP + H(+)</text>
        <dbReference type="Rhea" id="RHEA:14597"/>
        <dbReference type="ChEBI" id="CHEBI:15354"/>
        <dbReference type="ChEBI" id="CHEBI:15378"/>
        <dbReference type="ChEBI" id="CHEBI:57643"/>
        <dbReference type="ChEBI" id="CHEBI:58332"/>
        <dbReference type="ChEBI" id="CHEBI:60377"/>
        <dbReference type="EC" id="2.7.8.24"/>
    </reaction>
</comment>
<proteinExistence type="predicted"/>
<dbReference type="RefSeq" id="WP_268917137.1">
    <property type="nucleotide sequence ID" value="NZ_JAPTMY010000009.1"/>
</dbReference>
<evidence type="ECO:0000313" key="20">
    <source>
        <dbReference type="Proteomes" id="UP001072034"/>
    </source>
</evidence>
<protein>
    <recommendedName>
        <fullName evidence="5">Phosphatidylcholine synthase</fullName>
        <ecNumber evidence="4">2.7.8.24</ecNumber>
    </recommendedName>
    <alternativeName>
        <fullName evidence="17">CDP-diglyceride-choline O-phosphatidyltransferase</fullName>
    </alternativeName>
</protein>
<keyword evidence="20" id="KW-1185">Reference proteome</keyword>
<accession>A0ABT4I8V7</accession>
<evidence type="ECO:0000256" key="7">
    <source>
        <dbReference type="ARBA" id="ARBA00022516"/>
    </source>
</evidence>
<dbReference type="EMBL" id="JAPTMY010000009">
    <property type="protein sequence ID" value="MCZ0857508.1"/>
    <property type="molecule type" value="Genomic_DNA"/>
</dbReference>
<keyword evidence="15" id="KW-0464">Manganese</keyword>
<evidence type="ECO:0000256" key="1">
    <source>
        <dbReference type="ARBA" id="ARBA00000958"/>
    </source>
</evidence>
<dbReference type="Gene3D" id="1.20.120.1760">
    <property type="match status" value="1"/>
</dbReference>
<evidence type="ECO:0000256" key="17">
    <source>
        <dbReference type="ARBA" id="ARBA00033321"/>
    </source>
</evidence>
<dbReference type="Pfam" id="PF01066">
    <property type="entry name" value="CDP-OH_P_transf"/>
    <property type="match status" value="1"/>
</dbReference>
<reference evidence="19" key="1">
    <citation type="submission" date="2022-10" db="EMBL/GenBank/DDBJ databases">
        <title>Genome sequence of Actinomyces israelii ATCC 10048.</title>
        <authorList>
            <person name="Watt R.M."/>
            <person name="Tong W.M."/>
        </authorList>
    </citation>
    <scope>NUCLEOTIDE SEQUENCE</scope>
    <source>
        <strain evidence="19">ATCC 10048</strain>
    </source>
</reference>
<evidence type="ECO:0000256" key="8">
    <source>
        <dbReference type="ARBA" id="ARBA00022519"/>
    </source>
</evidence>
<dbReference type="InterPro" id="IPR026027">
    <property type="entry name" value="PcS"/>
</dbReference>
<keyword evidence="7" id="KW-0444">Lipid biosynthesis</keyword>